<dbReference type="PROSITE" id="PS50160">
    <property type="entry name" value="DNA_LIGASE_A3"/>
    <property type="match status" value="1"/>
</dbReference>
<dbReference type="AlphaFoldDB" id="A0A2V3ZIR1"/>
<keyword evidence="7" id="KW-1185">Reference proteome</keyword>
<evidence type="ECO:0000256" key="2">
    <source>
        <dbReference type="ARBA" id="ARBA00012727"/>
    </source>
</evidence>
<dbReference type="CDD" id="cd07906">
    <property type="entry name" value="Adenylation_DNA_ligase_LigD_LigC"/>
    <property type="match status" value="1"/>
</dbReference>
<dbReference type="SUPFAM" id="SSF56091">
    <property type="entry name" value="DNA ligase/mRNA capping enzyme, catalytic domain"/>
    <property type="match status" value="1"/>
</dbReference>
<evidence type="ECO:0000256" key="1">
    <source>
        <dbReference type="ARBA" id="ARBA00007572"/>
    </source>
</evidence>
<dbReference type="EC" id="6.5.1.1" evidence="2"/>
<dbReference type="Gene3D" id="2.40.50.140">
    <property type="entry name" value="Nucleic acid-binding proteins"/>
    <property type="match status" value="1"/>
</dbReference>
<sequence>MASPMDKLSAEEKKKLKAQRQPAFVEPMKARLTENYFDDEAWLYERKLDGVRFIAGKKSGKVTLYSRNHKHRNKTYPEIVDGLANMEGDFLVDGEIVAFSGSLSSFSRLQHRMQVQEPDPELLRSVPVRAYLFDILFLDGYDLRTLPLRRRKSILKSAFEFTDPIRYLPHRNREGKAFLAHACDRGWEGVIAKDGASVYRSARSGDWLKFKCQQGQEFVIGGFTRPQGSRKGFGALEVGYYEEGRLRYAGRVGTGFSDEFLETFHRRLVQLKRKTSPFADNTVADENVTWVSPSLVAEIGFTEWTGDGKLRHPRFLGLRDDKDANEVVREAP</sequence>
<dbReference type="NCBIfam" id="TIGR02779">
    <property type="entry name" value="NHEJ_ligase_lig"/>
    <property type="match status" value="1"/>
</dbReference>
<protein>
    <recommendedName>
        <fullName evidence="2">DNA ligase (ATP)</fullName>
        <ecNumber evidence="2">6.5.1.1</ecNumber>
    </recommendedName>
</protein>
<evidence type="ECO:0000256" key="4">
    <source>
        <dbReference type="ARBA" id="ARBA00034003"/>
    </source>
</evidence>
<dbReference type="CDD" id="cd07971">
    <property type="entry name" value="OBF_DNA_ligase_LigD"/>
    <property type="match status" value="1"/>
</dbReference>
<accession>A0A2V3ZIR1</accession>
<evidence type="ECO:0000256" key="3">
    <source>
        <dbReference type="ARBA" id="ARBA00022598"/>
    </source>
</evidence>
<reference evidence="6 7" key="2">
    <citation type="submission" date="2018-06" db="EMBL/GenBank/DDBJ databases">
        <title>Marinobactersediminissp. nov, a moderately halophilic bacterium isolated from marine solar saltern.</title>
        <authorList>
            <person name="Zhang Y."/>
        </authorList>
    </citation>
    <scope>NUCLEOTIDE SEQUENCE [LARGE SCALE GENOMIC DNA]</scope>
    <source>
        <strain evidence="6 7">F01</strain>
    </source>
</reference>
<reference evidence="7" key="1">
    <citation type="submission" date="2018-05" db="EMBL/GenBank/DDBJ databases">
        <authorList>
            <person name="Lu D."/>
        </authorList>
    </citation>
    <scope>NUCLEOTIDE SEQUENCE [LARGE SCALE GENOMIC DNA]</scope>
    <source>
        <strain evidence="7">F01</strain>
    </source>
</reference>
<proteinExistence type="inferred from homology"/>
<dbReference type="GO" id="GO:0003910">
    <property type="term" value="F:DNA ligase (ATP) activity"/>
    <property type="evidence" value="ECO:0007669"/>
    <property type="project" value="UniProtKB-EC"/>
</dbReference>
<dbReference type="PANTHER" id="PTHR45674">
    <property type="entry name" value="DNA LIGASE 1/3 FAMILY MEMBER"/>
    <property type="match status" value="1"/>
</dbReference>
<dbReference type="InterPro" id="IPR050191">
    <property type="entry name" value="ATP-dep_DNA_ligase"/>
</dbReference>
<evidence type="ECO:0000313" key="6">
    <source>
        <dbReference type="EMBL" id="PXX90822.1"/>
    </source>
</evidence>
<evidence type="ECO:0000313" key="7">
    <source>
        <dbReference type="Proteomes" id="UP000253987"/>
    </source>
</evidence>
<dbReference type="Pfam" id="PF01068">
    <property type="entry name" value="DNA_ligase_A_M"/>
    <property type="match status" value="1"/>
</dbReference>
<dbReference type="EMBL" id="QFWX01000004">
    <property type="protein sequence ID" value="PXX90822.1"/>
    <property type="molecule type" value="Genomic_DNA"/>
</dbReference>
<dbReference type="SUPFAM" id="SSF50249">
    <property type="entry name" value="Nucleic acid-binding proteins"/>
    <property type="match status" value="1"/>
</dbReference>
<gene>
    <name evidence="6" type="ORF">DIT71_09825</name>
</gene>
<keyword evidence="3 6" id="KW-0436">Ligase</keyword>
<dbReference type="InterPro" id="IPR012309">
    <property type="entry name" value="DNA_ligase_ATP-dep_C"/>
</dbReference>
<comment type="catalytic activity">
    <reaction evidence="4">
        <text>ATP + (deoxyribonucleotide)n-3'-hydroxyl + 5'-phospho-(deoxyribonucleotide)m = (deoxyribonucleotide)n+m + AMP + diphosphate.</text>
        <dbReference type="EC" id="6.5.1.1"/>
    </reaction>
</comment>
<dbReference type="GO" id="GO:0005524">
    <property type="term" value="F:ATP binding"/>
    <property type="evidence" value="ECO:0007669"/>
    <property type="project" value="InterPro"/>
</dbReference>
<dbReference type="InterPro" id="IPR014146">
    <property type="entry name" value="LigD_ligase_dom"/>
</dbReference>
<feature type="domain" description="ATP-dependent DNA ligase family profile" evidence="5">
    <location>
        <begin position="121"/>
        <end position="211"/>
    </location>
</feature>
<name>A0A2V3ZIR1_9GAMM</name>
<dbReference type="InterPro" id="IPR012340">
    <property type="entry name" value="NA-bd_OB-fold"/>
</dbReference>
<dbReference type="Gene3D" id="3.30.470.30">
    <property type="entry name" value="DNA ligase/mRNA capping enzyme"/>
    <property type="match status" value="1"/>
</dbReference>
<dbReference type="Pfam" id="PF04679">
    <property type="entry name" value="DNA_ligase_A_C"/>
    <property type="match status" value="1"/>
</dbReference>
<dbReference type="PANTHER" id="PTHR45674:SF4">
    <property type="entry name" value="DNA LIGASE 1"/>
    <property type="match status" value="1"/>
</dbReference>
<comment type="similarity">
    <text evidence="1">Belongs to the ATP-dependent DNA ligase family.</text>
</comment>
<comment type="caution">
    <text evidence="6">The sequence shown here is derived from an EMBL/GenBank/DDBJ whole genome shotgun (WGS) entry which is preliminary data.</text>
</comment>
<organism evidence="6 7">
    <name type="scientific">Marinobacter vulgaris</name>
    <dbReference type="NCBI Taxonomy" id="1928331"/>
    <lineage>
        <taxon>Bacteria</taxon>
        <taxon>Pseudomonadati</taxon>
        <taxon>Pseudomonadota</taxon>
        <taxon>Gammaproteobacteria</taxon>
        <taxon>Pseudomonadales</taxon>
        <taxon>Marinobacteraceae</taxon>
        <taxon>Marinobacter</taxon>
    </lineage>
</organism>
<dbReference type="GO" id="GO:0006310">
    <property type="term" value="P:DNA recombination"/>
    <property type="evidence" value="ECO:0007669"/>
    <property type="project" value="InterPro"/>
</dbReference>
<dbReference type="Proteomes" id="UP000253987">
    <property type="component" value="Unassembled WGS sequence"/>
</dbReference>
<dbReference type="GO" id="GO:0006281">
    <property type="term" value="P:DNA repair"/>
    <property type="evidence" value="ECO:0007669"/>
    <property type="project" value="InterPro"/>
</dbReference>
<dbReference type="InterPro" id="IPR012310">
    <property type="entry name" value="DNA_ligase_ATP-dep_cent"/>
</dbReference>
<dbReference type="OrthoDB" id="9802472at2"/>
<evidence type="ECO:0000259" key="5">
    <source>
        <dbReference type="PROSITE" id="PS50160"/>
    </source>
</evidence>